<protein>
    <submittedName>
        <fullName evidence="2">Uncharacterized protein</fullName>
    </submittedName>
</protein>
<evidence type="ECO:0000313" key="3">
    <source>
        <dbReference type="Proteomes" id="UP001501509"/>
    </source>
</evidence>
<gene>
    <name evidence="2" type="ORF">GCM10010411_72220</name>
</gene>
<dbReference type="Proteomes" id="UP001501509">
    <property type="component" value="Unassembled WGS sequence"/>
</dbReference>
<name>A0ABP6CU99_9ACTN</name>
<feature type="compositionally biased region" description="Basic and acidic residues" evidence="1">
    <location>
        <begin position="43"/>
        <end position="57"/>
    </location>
</feature>
<evidence type="ECO:0000313" key="2">
    <source>
        <dbReference type="EMBL" id="GAA2625177.1"/>
    </source>
</evidence>
<reference evidence="3" key="1">
    <citation type="journal article" date="2019" name="Int. J. Syst. Evol. Microbiol.">
        <title>The Global Catalogue of Microorganisms (GCM) 10K type strain sequencing project: providing services to taxonomists for standard genome sequencing and annotation.</title>
        <authorList>
            <consortium name="The Broad Institute Genomics Platform"/>
            <consortium name="The Broad Institute Genome Sequencing Center for Infectious Disease"/>
            <person name="Wu L."/>
            <person name="Ma J."/>
        </authorList>
    </citation>
    <scope>NUCLEOTIDE SEQUENCE [LARGE SCALE GENOMIC DNA]</scope>
    <source>
        <strain evidence="3">JCM 6833</strain>
    </source>
</reference>
<comment type="caution">
    <text evidence="2">The sequence shown here is derived from an EMBL/GenBank/DDBJ whole genome shotgun (WGS) entry which is preliminary data.</text>
</comment>
<proteinExistence type="predicted"/>
<feature type="region of interest" description="Disordered" evidence="1">
    <location>
        <begin position="37"/>
        <end position="57"/>
    </location>
</feature>
<organism evidence="2 3">
    <name type="scientific">Actinomadura fulvescens</name>
    <dbReference type="NCBI Taxonomy" id="46160"/>
    <lineage>
        <taxon>Bacteria</taxon>
        <taxon>Bacillati</taxon>
        <taxon>Actinomycetota</taxon>
        <taxon>Actinomycetes</taxon>
        <taxon>Streptosporangiales</taxon>
        <taxon>Thermomonosporaceae</taxon>
        <taxon>Actinomadura</taxon>
    </lineage>
</organism>
<evidence type="ECO:0000256" key="1">
    <source>
        <dbReference type="SAM" id="MobiDB-lite"/>
    </source>
</evidence>
<keyword evidence="3" id="KW-1185">Reference proteome</keyword>
<accession>A0ABP6CU99</accession>
<dbReference type="EMBL" id="BAAATD010000012">
    <property type="protein sequence ID" value="GAA2625177.1"/>
    <property type="molecule type" value="Genomic_DNA"/>
</dbReference>
<feature type="region of interest" description="Disordered" evidence="1">
    <location>
        <begin position="1"/>
        <end position="22"/>
    </location>
</feature>
<sequence>MVHGVAGVDARADERRRGRSRPVAVADEMQAWLVVGLGAGDLDESRGAPEPDGREMP</sequence>